<keyword evidence="2" id="KW-1185">Reference proteome</keyword>
<dbReference type="Proteomes" id="UP000826212">
    <property type="component" value="Chromosome"/>
</dbReference>
<proteinExistence type="predicted"/>
<dbReference type="EMBL" id="CP081303">
    <property type="protein sequence ID" value="QZE13832.1"/>
    <property type="molecule type" value="Genomic_DNA"/>
</dbReference>
<organism evidence="1 2">
    <name type="scientific">Halosquirtibacter laminarini</name>
    <dbReference type="NCBI Taxonomy" id="3374600"/>
    <lineage>
        <taxon>Bacteria</taxon>
        <taxon>Pseudomonadati</taxon>
        <taxon>Bacteroidota</taxon>
        <taxon>Bacteroidia</taxon>
        <taxon>Marinilabiliales</taxon>
        <taxon>Prolixibacteraceae</taxon>
        <taxon>Halosquirtibacter</taxon>
    </lineage>
</organism>
<accession>A0AC61NMJ8</accession>
<protein>
    <submittedName>
        <fullName evidence="1">TonB-dependent receptor</fullName>
    </submittedName>
</protein>
<reference evidence="1" key="1">
    <citation type="submission" date="2021-08" db="EMBL/GenBank/DDBJ databases">
        <title>Novel anaerobic bacterium isolated from sea squirt in East Sea, Republic of Korea.</title>
        <authorList>
            <person name="Nguyen T.H."/>
            <person name="Li Z."/>
            <person name="Lee Y.-J."/>
            <person name="Ko J."/>
            <person name="Kim S.-G."/>
        </authorList>
    </citation>
    <scope>NUCLEOTIDE SEQUENCE</scope>
    <source>
        <strain evidence="1">KCTC 25031</strain>
    </source>
</reference>
<sequence>MKLSLLTLFLSFLLYSYNLTAQTNNGVFKGRVVDVKTNQPLSFASVQIVDTNNGDVTNEDGVFLIKNISPGYHAIKVSILGYKTFISDALLVTNARATFLDVSLYPTLVGVDEVVVRPSLFKEKPEAPIAFRSIPIEEIERNPGGNRDISKVIQSYPGVGASVSYRNDLIVRGGGPSENRFYLDGVEIPTINHFTTQGASGGPTGILNVDFIREVNFFSGSYPANLGMPLSSVLSFEQKDGNTDKMKYRATIGASDLALTADGPISDKTTLVVSARRSYLQFLFQLLELPFLPTYNDIQFKLKHKFDSKNELTLIGIGAYDDLVLNEEANETEEQRYILGNIPTNKQWSYTVGAVYKHFTDYGFSAFILSNDRLNNHADKYLDNIETPENLNLDYDSYEMNTRFRYENHLFHNNMKLVTGVSLENVDYYNDSFQREYLGDQVVDYVYKTNLNYWKYGLFAQLNDKFFDQQLELSLGLRIDGSTYASYMNNPLKQFAPRFAVKYNVSDKWSLNGYLSRLYMLPVNTTLGYKDLDDNLVNRENKIQYIHSDQIGAGIVVRPDENTLFSLEGFLKYYDKYPFSVEDSISTASQGGDYGVVGTEEVTSDSKGRAYGMEALYRNSDLFGFNVTASYTFFYSEFQDYKLDYIASSWDVRHILALTVLKNLPKEWSIGMKYRYQGGAPYTPYNLQKSSLKEAWDVQGQGYLDYAAFNTNRLDAFSQLDLRVDKAWYYNKWTLMLYVDIQNVLASATDTPEVLVQSTDENGVPLTDPNDPTRYQLKYLDTSSGNMIPTIGIMVEF</sequence>
<gene>
    <name evidence="1" type="ORF">K4L44_14980</name>
</gene>
<evidence type="ECO:0000313" key="2">
    <source>
        <dbReference type="Proteomes" id="UP000826212"/>
    </source>
</evidence>
<name>A0AC61NMJ8_9BACT</name>
<keyword evidence="1" id="KW-0675">Receptor</keyword>
<evidence type="ECO:0000313" key="1">
    <source>
        <dbReference type="EMBL" id="QZE13832.1"/>
    </source>
</evidence>